<dbReference type="InterPro" id="IPR002173">
    <property type="entry name" value="Carboh/pur_kinase_PfkB_CS"/>
</dbReference>
<keyword evidence="2" id="KW-0808">Transferase</keyword>
<dbReference type="Gene3D" id="3.40.1190.20">
    <property type="match status" value="1"/>
</dbReference>
<sequence>MTSSAARTTTATTVDAVCLGESMVTFHPDRPGPLADVPTFHRGIGGAESNVACYLARLGHRVRWISRVGADGFGDRILQEMAAAGVDVGEVQRDAARPTGVYFKERLDGHTAVTYYRGGSAASAMSADLVGREKAWSGRVLHLSGITAALSDSCRDLVRALTERVPGRPHISFDLNHRPALWNGRDPAQLIGIARRCDTVLVGEDEAEAAWGLASANGVRAALPEPGTLVVKQGARGATVYSRQPDGTDTAHFEPALTVDVVDPVGAGDAFAAGFLSATLRGLPLPARLRYGHVLAAVALTVPGDLGCPPPHARVAHLVGLDDATWDSLVLGQGWTEKDEPR</sequence>
<organism evidence="5 6">
    <name type="scientific">Wenjunlia tyrosinilytica</name>
    <dbReference type="NCBI Taxonomy" id="1544741"/>
    <lineage>
        <taxon>Bacteria</taxon>
        <taxon>Bacillati</taxon>
        <taxon>Actinomycetota</taxon>
        <taxon>Actinomycetes</taxon>
        <taxon>Kitasatosporales</taxon>
        <taxon>Streptomycetaceae</taxon>
        <taxon>Wenjunlia</taxon>
    </lineage>
</organism>
<reference evidence="5" key="1">
    <citation type="journal article" date="2014" name="Int. J. Syst. Evol. Microbiol.">
        <title>Complete genome sequence of Corynebacterium casei LMG S-19264T (=DSM 44701T), isolated from a smear-ripened cheese.</title>
        <authorList>
            <consortium name="US DOE Joint Genome Institute (JGI-PGF)"/>
            <person name="Walter F."/>
            <person name="Albersmeier A."/>
            <person name="Kalinowski J."/>
            <person name="Ruckert C."/>
        </authorList>
    </citation>
    <scope>NUCLEOTIDE SEQUENCE</scope>
    <source>
        <strain evidence="5">CGMCC 4.7201</strain>
    </source>
</reference>
<evidence type="ECO:0000256" key="1">
    <source>
        <dbReference type="ARBA" id="ARBA00010688"/>
    </source>
</evidence>
<protein>
    <submittedName>
        <fullName evidence="5">Carbohydrate kinase</fullName>
    </submittedName>
</protein>
<evidence type="ECO:0000313" key="5">
    <source>
        <dbReference type="EMBL" id="GGO82977.1"/>
    </source>
</evidence>
<dbReference type="GO" id="GO:0016301">
    <property type="term" value="F:kinase activity"/>
    <property type="evidence" value="ECO:0007669"/>
    <property type="project" value="UniProtKB-KW"/>
</dbReference>
<evidence type="ECO:0000313" key="6">
    <source>
        <dbReference type="Proteomes" id="UP000641932"/>
    </source>
</evidence>
<dbReference type="Proteomes" id="UP000641932">
    <property type="component" value="Unassembled WGS sequence"/>
</dbReference>
<dbReference type="AlphaFoldDB" id="A0A918DT88"/>
<dbReference type="Pfam" id="PF00294">
    <property type="entry name" value="PfkB"/>
    <property type="match status" value="1"/>
</dbReference>
<proteinExistence type="inferred from homology"/>
<evidence type="ECO:0000256" key="3">
    <source>
        <dbReference type="ARBA" id="ARBA00022777"/>
    </source>
</evidence>
<gene>
    <name evidence="5" type="ORF">GCM10012280_10840</name>
</gene>
<dbReference type="CDD" id="cd01166">
    <property type="entry name" value="KdgK"/>
    <property type="match status" value="1"/>
</dbReference>
<dbReference type="PANTHER" id="PTHR43320:SF2">
    <property type="entry name" value="2-DEHYDRO-3-DEOXYGLUCONOKINASE_2-DEHYDRO-3-DEOXYGALACTONOKINASE"/>
    <property type="match status" value="1"/>
</dbReference>
<reference evidence="5" key="2">
    <citation type="submission" date="2020-09" db="EMBL/GenBank/DDBJ databases">
        <authorList>
            <person name="Sun Q."/>
            <person name="Zhou Y."/>
        </authorList>
    </citation>
    <scope>NUCLEOTIDE SEQUENCE</scope>
    <source>
        <strain evidence="5">CGMCC 4.7201</strain>
    </source>
</reference>
<feature type="domain" description="Carbohydrate kinase PfkB" evidence="4">
    <location>
        <begin position="16"/>
        <end position="307"/>
    </location>
</feature>
<keyword evidence="3 5" id="KW-0418">Kinase</keyword>
<keyword evidence="6" id="KW-1185">Reference proteome</keyword>
<dbReference type="EMBL" id="BMMS01000004">
    <property type="protein sequence ID" value="GGO82977.1"/>
    <property type="molecule type" value="Genomic_DNA"/>
</dbReference>
<dbReference type="InterPro" id="IPR052700">
    <property type="entry name" value="Carb_kinase_PfkB-like"/>
</dbReference>
<dbReference type="SUPFAM" id="SSF53613">
    <property type="entry name" value="Ribokinase-like"/>
    <property type="match status" value="1"/>
</dbReference>
<comment type="caution">
    <text evidence="5">The sequence shown here is derived from an EMBL/GenBank/DDBJ whole genome shotgun (WGS) entry which is preliminary data.</text>
</comment>
<accession>A0A918DT88</accession>
<evidence type="ECO:0000256" key="2">
    <source>
        <dbReference type="ARBA" id="ARBA00022679"/>
    </source>
</evidence>
<dbReference type="InterPro" id="IPR011611">
    <property type="entry name" value="PfkB_dom"/>
</dbReference>
<dbReference type="PROSITE" id="PS00584">
    <property type="entry name" value="PFKB_KINASES_2"/>
    <property type="match status" value="1"/>
</dbReference>
<comment type="similarity">
    <text evidence="1">Belongs to the carbohydrate kinase PfkB family.</text>
</comment>
<dbReference type="InterPro" id="IPR029056">
    <property type="entry name" value="Ribokinase-like"/>
</dbReference>
<dbReference type="PANTHER" id="PTHR43320">
    <property type="entry name" value="SUGAR KINASE"/>
    <property type="match status" value="1"/>
</dbReference>
<evidence type="ECO:0000259" key="4">
    <source>
        <dbReference type="Pfam" id="PF00294"/>
    </source>
</evidence>
<name>A0A918DT88_9ACTN</name>